<comment type="caution">
    <text evidence="2">The sequence shown here is derived from an EMBL/GenBank/DDBJ whole genome shotgun (WGS) entry which is preliminary data.</text>
</comment>
<dbReference type="EMBL" id="MNPL01003238">
    <property type="protein sequence ID" value="OQR77677.1"/>
    <property type="molecule type" value="Genomic_DNA"/>
</dbReference>
<keyword evidence="3" id="KW-1185">Reference proteome</keyword>
<protein>
    <submittedName>
        <fullName evidence="2">Uncharacterized protein</fullName>
    </submittedName>
</protein>
<feature type="compositionally biased region" description="Basic residues" evidence="1">
    <location>
        <begin position="1"/>
        <end position="12"/>
    </location>
</feature>
<accession>A0A1V9XVZ6</accession>
<dbReference type="InParanoid" id="A0A1V9XVZ6"/>
<dbReference type="AlphaFoldDB" id="A0A1V9XVZ6"/>
<name>A0A1V9XVZ6_9ACAR</name>
<evidence type="ECO:0000313" key="2">
    <source>
        <dbReference type="EMBL" id="OQR77677.1"/>
    </source>
</evidence>
<proteinExistence type="predicted"/>
<evidence type="ECO:0000313" key="3">
    <source>
        <dbReference type="Proteomes" id="UP000192247"/>
    </source>
</evidence>
<gene>
    <name evidence="2" type="ORF">BIW11_02873</name>
</gene>
<reference evidence="2 3" key="1">
    <citation type="journal article" date="2017" name="Gigascience">
        <title>Draft genome of the honey bee ectoparasitic mite, Tropilaelaps mercedesae, is shaped by the parasitic life history.</title>
        <authorList>
            <person name="Dong X."/>
            <person name="Armstrong S.D."/>
            <person name="Xia D."/>
            <person name="Makepeace B.L."/>
            <person name="Darby A.C."/>
            <person name="Kadowaki T."/>
        </authorList>
    </citation>
    <scope>NUCLEOTIDE SEQUENCE [LARGE SCALE GENOMIC DNA]</scope>
    <source>
        <strain evidence="2">Wuxi-XJTLU</strain>
    </source>
</reference>
<organism evidence="2 3">
    <name type="scientific">Tropilaelaps mercedesae</name>
    <dbReference type="NCBI Taxonomy" id="418985"/>
    <lineage>
        <taxon>Eukaryota</taxon>
        <taxon>Metazoa</taxon>
        <taxon>Ecdysozoa</taxon>
        <taxon>Arthropoda</taxon>
        <taxon>Chelicerata</taxon>
        <taxon>Arachnida</taxon>
        <taxon>Acari</taxon>
        <taxon>Parasitiformes</taxon>
        <taxon>Mesostigmata</taxon>
        <taxon>Gamasina</taxon>
        <taxon>Dermanyssoidea</taxon>
        <taxon>Laelapidae</taxon>
        <taxon>Tropilaelaps</taxon>
    </lineage>
</organism>
<dbReference type="Proteomes" id="UP000192247">
    <property type="component" value="Unassembled WGS sequence"/>
</dbReference>
<evidence type="ECO:0000256" key="1">
    <source>
        <dbReference type="SAM" id="MobiDB-lite"/>
    </source>
</evidence>
<feature type="region of interest" description="Disordered" evidence="1">
    <location>
        <begin position="1"/>
        <end position="20"/>
    </location>
</feature>
<sequence length="77" mass="8836">MLLRFQMKKQQQRKMQNLKTNKQPLKRALPLQTDEDGHSPAISCLLAWTDFLAVPLLEMCCVCFVHAGCSFEQARSI</sequence>